<name>A0A662ZF09_9GAMM</name>
<proteinExistence type="inferred from homology"/>
<evidence type="ECO:0000313" key="9">
    <source>
        <dbReference type="EMBL" id="SFP11664.1"/>
    </source>
</evidence>
<dbReference type="PANTHER" id="PTHR13691">
    <property type="entry name" value="RIBOSOMAL PROTEIN L2"/>
    <property type="match status" value="1"/>
</dbReference>
<dbReference type="Proteomes" id="UP000243745">
    <property type="component" value="Unassembled WGS sequence"/>
</dbReference>
<comment type="function">
    <text evidence="5">One of the primary rRNA binding proteins. Required for association of the 30S and 50S subunits to form the 70S ribosome, for tRNA binding and peptide bond formation. It has been suggested to have peptidyltransferase activity; this is somewhat controversial. Makes several contacts with the 16S rRNA in the 70S ribosome.</text>
</comment>
<dbReference type="GO" id="GO:0015934">
    <property type="term" value="C:large ribosomal subunit"/>
    <property type="evidence" value="ECO:0007669"/>
    <property type="project" value="InterPro"/>
</dbReference>
<evidence type="ECO:0000256" key="3">
    <source>
        <dbReference type="ARBA" id="ARBA00023274"/>
    </source>
</evidence>
<reference evidence="9 10" key="1">
    <citation type="submission" date="2016-10" db="EMBL/GenBank/DDBJ databases">
        <authorList>
            <person name="Varghese N."/>
            <person name="Submissions S."/>
        </authorList>
    </citation>
    <scope>NUCLEOTIDE SEQUENCE [LARGE SCALE GENOMIC DNA]</scope>
    <source>
        <strain evidence="9 10">DSM 1361</strain>
    </source>
</reference>
<feature type="region of interest" description="Disordered" evidence="6">
    <location>
        <begin position="221"/>
        <end position="254"/>
    </location>
</feature>
<dbReference type="Gene3D" id="4.10.950.10">
    <property type="entry name" value="Ribosomal protein L2, domain 3"/>
    <property type="match status" value="1"/>
</dbReference>
<dbReference type="InterPro" id="IPR014722">
    <property type="entry name" value="Rib_uL2_dom2"/>
</dbReference>
<keyword evidence="5" id="KW-0699">rRNA-binding</keyword>
<keyword evidence="2 5" id="KW-0689">Ribosomal protein</keyword>
<dbReference type="SUPFAM" id="SSF50104">
    <property type="entry name" value="Translation proteins SH3-like domain"/>
    <property type="match status" value="1"/>
</dbReference>
<keyword evidence="10" id="KW-1185">Reference proteome</keyword>
<dbReference type="GO" id="GO:0019843">
    <property type="term" value="F:rRNA binding"/>
    <property type="evidence" value="ECO:0007669"/>
    <property type="project" value="UniProtKB-UniRule"/>
</dbReference>
<dbReference type="SMART" id="SM01383">
    <property type="entry name" value="Ribosomal_L2"/>
    <property type="match status" value="1"/>
</dbReference>
<gene>
    <name evidence="5" type="primary">rplB</name>
    <name evidence="9" type="ORF">SAMN02910344_00473</name>
</gene>
<dbReference type="HAMAP" id="MF_01320_B">
    <property type="entry name" value="Ribosomal_uL2_B"/>
    <property type="match status" value="1"/>
</dbReference>
<evidence type="ECO:0000259" key="8">
    <source>
        <dbReference type="SMART" id="SM01383"/>
    </source>
</evidence>
<dbReference type="FunFam" id="2.40.50.140:FF:000003">
    <property type="entry name" value="50S ribosomal protein L2"/>
    <property type="match status" value="1"/>
</dbReference>
<dbReference type="InterPro" id="IPR012340">
    <property type="entry name" value="NA-bd_OB-fold"/>
</dbReference>
<evidence type="ECO:0000313" key="10">
    <source>
        <dbReference type="Proteomes" id="UP000243745"/>
    </source>
</evidence>
<keyword evidence="3 5" id="KW-0687">Ribonucleoprotein</keyword>
<dbReference type="InterPro" id="IPR008991">
    <property type="entry name" value="Translation_prot_SH3-like_sf"/>
</dbReference>
<evidence type="ECO:0000256" key="5">
    <source>
        <dbReference type="HAMAP-Rule" id="MF_01320"/>
    </source>
</evidence>
<dbReference type="PIRSF" id="PIRSF002158">
    <property type="entry name" value="Ribosomal_L2"/>
    <property type="match status" value="1"/>
</dbReference>
<dbReference type="InterPro" id="IPR014726">
    <property type="entry name" value="Ribosomal_uL2_dom3"/>
</dbReference>
<dbReference type="Pfam" id="PF03947">
    <property type="entry name" value="Ribosomal_L2_C"/>
    <property type="match status" value="1"/>
</dbReference>
<dbReference type="FunFam" id="4.10.950.10:FF:000001">
    <property type="entry name" value="50S ribosomal protein L2"/>
    <property type="match status" value="1"/>
</dbReference>
<dbReference type="GO" id="GO:0002181">
    <property type="term" value="P:cytoplasmic translation"/>
    <property type="evidence" value="ECO:0007669"/>
    <property type="project" value="TreeGrafter"/>
</dbReference>
<dbReference type="Pfam" id="PF00181">
    <property type="entry name" value="Ribosomal_L2_N"/>
    <property type="match status" value="1"/>
</dbReference>
<protein>
    <recommendedName>
        <fullName evidence="4 5">Large ribosomal subunit protein uL2</fullName>
    </recommendedName>
</protein>
<feature type="domain" description="Large ribosomal subunit protein uL2 C-terminal" evidence="7">
    <location>
        <begin position="124"/>
        <end position="251"/>
    </location>
</feature>
<keyword evidence="5" id="KW-0694">RNA-binding</keyword>
<dbReference type="OrthoDB" id="9778722at2"/>
<evidence type="ECO:0000256" key="4">
    <source>
        <dbReference type="ARBA" id="ARBA00035242"/>
    </source>
</evidence>
<dbReference type="GO" id="GO:0016740">
    <property type="term" value="F:transferase activity"/>
    <property type="evidence" value="ECO:0007669"/>
    <property type="project" value="InterPro"/>
</dbReference>
<dbReference type="InterPro" id="IPR022666">
    <property type="entry name" value="Ribosomal_uL2_RNA-bd_dom"/>
</dbReference>
<dbReference type="FunFam" id="2.30.30.30:FF:000001">
    <property type="entry name" value="50S ribosomal protein L2"/>
    <property type="match status" value="1"/>
</dbReference>
<dbReference type="AlphaFoldDB" id="A0A662ZF09"/>
<comment type="similarity">
    <text evidence="1 5">Belongs to the universal ribosomal protein uL2 family.</text>
</comment>
<feature type="compositionally biased region" description="Basic and acidic residues" evidence="6">
    <location>
        <begin position="229"/>
        <end position="239"/>
    </location>
</feature>
<dbReference type="InterPro" id="IPR005880">
    <property type="entry name" value="Ribosomal_uL2_bac/org-type"/>
</dbReference>
<dbReference type="EMBL" id="FOXF01000005">
    <property type="protein sequence ID" value="SFP11664.1"/>
    <property type="molecule type" value="Genomic_DNA"/>
</dbReference>
<organism evidence="9 10">
    <name type="scientific">Ruminobacter amylophilus</name>
    <dbReference type="NCBI Taxonomy" id="867"/>
    <lineage>
        <taxon>Bacteria</taxon>
        <taxon>Pseudomonadati</taxon>
        <taxon>Pseudomonadota</taxon>
        <taxon>Gammaproteobacteria</taxon>
        <taxon>Aeromonadales</taxon>
        <taxon>Succinivibrionaceae</taxon>
        <taxon>Ruminobacter</taxon>
    </lineage>
</organism>
<dbReference type="RefSeq" id="WP_093140601.1">
    <property type="nucleotide sequence ID" value="NZ_FOXF01000005.1"/>
</dbReference>
<dbReference type="Gene3D" id="2.40.50.140">
    <property type="entry name" value="Nucleic acid-binding proteins"/>
    <property type="match status" value="1"/>
</dbReference>
<dbReference type="InterPro" id="IPR022669">
    <property type="entry name" value="Ribosomal_uL2_C"/>
</dbReference>
<dbReference type="NCBIfam" id="TIGR01171">
    <property type="entry name" value="rplB_bact"/>
    <property type="match status" value="1"/>
</dbReference>
<evidence type="ECO:0000256" key="6">
    <source>
        <dbReference type="SAM" id="MobiDB-lite"/>
    </source>
</evidence>
<comment type="subunit">
    <text evidence="5">Part of the 50S ribosomal subunit. Forms a bridge to the 30S subunit in the 70S ribosome.</text>
</comment>
<dbReference type="Gene3D" id="2.30.30.30">
    <property type="match status" value="1"/>
</dbReference>
<dbReference type="SMART" id="SM01382">
    <property type="entry name" value="Ribosomal_L2_C"/>
    <property type="match status" value="1"/>
</dbReference>
<feature type="domain" description="Large ribosomal subunit protein uL2 RNA-binding" evidence="8">
    <location>
        <begin position="42"/>
        <end position="118"/>
    </location>
</feature>
<dbReference type="GO" id="GO:0003735">
    <property type="term" value="F:structural constituent of ribosome"/>
    <property type="evidence" value="ECO:0007669"/>
    <property type="project" value="InterPro"/>
</dbReference>
<dbReference type="SUPFAM" id="SSF50249">
    <property type="entry name" value="Nucleic acid-binding proteins"/>
    <property type="match status" value="1"/>
</dbReference>
<dbReference type="InterPro" id="IPR002171">
    <property type="entry name" value="Ribosomal_uL2"/>
</dbReference>
<evidence type="ECO:0000256" key="1">
    <source>
        <dbReference type="ARBA" id="ARBA00005636"/>
    </source>
</evidence>
<evidence type="ECO:0000259" key="7">
    <source>
        <dbReference type="SMART" id="SM01382"/>
    </source>
</evidence>
<dbReference type="PANTHER" id="PTHR13691:SF5">
    <property type="entry name" value="LARGE RIBOSOMAL SUBUNIT PROTEIN UL2M"/>
    <property type="match status" value="1"/>
</dbReference>
<accession>A0A662ZF09</accession>
<sequence>MAIVNCKPTSPGRRHVVKIVTPDLYKGAPFAGLVEEKRKTGGRNNYGRITTRHIGGGHKQRYRVIDFKRVKDGIPAKVERIEYDPNRSSHIALICYADGVRSYILAPKGLKAGDVVESGAHASIKVGNALPLRNIPVGTNVHSVELYPGKGAQFARSAGAFCQILAREGDYVTLRMRSGEMRRVLADGRATIGEVGNSEHMLRQLGKAGAKRWLGIRPTVRGMSMNPIDHPHGGGEGRNKGIQPRSPWGTLCKGYKTRKNKRTDKYIVRRRDK</sequence>
<evidence type="ECO:0000256" key="2">
    <source>
        <dbReference type="ARBA" id="ARBA00022980"/>
    </source>
</evidence>